<sequence>MAYEFKSTVYFPDEKSHDSFVEKAKSSNKTKSKYILGLIQKERALSDMPPVHNDILTVLPPYYKVQPIDMSSGFEFTLPLKDKYLLRKKIMDEIDTNIMNVFSTDISSKININQEKNSLFVIIKIKLDIIYSITSTPEKPENCLVKVSYFGIFGSLNCSEEMWREFNGTYDFTKIKYLKYQDVFFPPIKNKFPNKKILAPLIEFERTSDISGGFFIPVSKTEKNYPIKLDKFGFTSFPFNIYIKLIGPNMYANQSRISFTKMNKVGDGVRIVKKFRV</sequence>
<dbReference type="AlphaFoldDB" id="A0A2C6DSR8"/>
<evidence type="ECO:0000313" key="2">
    <source>
        <dbReference type="EMBL" id="VFS45173.1"/>
    </source>
</evidence>
<reference evidence="1" key="2">
    <citation type="submission" date="2017-09" db="EMBL/GenBank/DDBJ databases">
        <title>FDA dAtabase for Regulatory Grade micrObial Sequences (FDA-ARGOS): Supporting development and validation of Infectious Disease Dx tests.</title>
        <authorList>
            <person name="Minogue T."/>
            <person name="Wolcott M."/>
            <person name="Wasieloski L."/>
            <person name="Aguilar W."/>
            <person name="Moore D."/>
            <person name="Tallon L.J."/>
            <person name="Sadzewicz L."/>
            <person name="Ott S."/>
            <person name="Zhao X."/>
            <person name="Nagaraj S."/>
            <person name="Vavikolanu K."/>
            <person name="Aluvathingal J."/>
            <person name="Nadendla S."/>
            <person name="Sichtig H."/>
        </authorList>
    </citation>
    <scope>NUCLEOTIDE SEQUENCE</scope>
    <source>
        <strain evidence="1">FDAARGOS_387</strain>
    </source>
</reference>
<dbReference type="OrthoDB" id="6638396at2"/>
<reference evidence="2 4" key="3">
    <citation type="submission" date="2019-03" db="EMBL/GenBank/DDBJ databases">
        <authorList>
            <consortium name="Pathogen Informatics"/>
        </authorList>
    </citation>
    <scope>NUCLEOTIDE SEQUENCE [LARGE SCALE GENOMIC DNA]</scope>
    <source>
        <strain evidence="2 4">NCTC12282</strain>
    </source>
</reference>
<organism evidence="1 3">
    <name type="scientific">Budvicia aquatica</name>
    <dbReference type="NCBI Taxonomy" id="82979"/>
    <lineage>
        <taxon>Bacteria</taxon>
        <taxon>Pseudomonadati</taxon>
        <taxon>Pseudomonadota</taxon>
        <taxon>Gammaproteobacteria</taxon>
        <taxon>Enterobacterales</taxon>
        <taxon>Budviciaceae</taxon>
        <taxon>Budvicia</taxon>
    </lineage>
</organism>
<accession>A0A2C6DSR8</accession>
<dbReference type="EMBL" id="PDDX01000001">
    <property type="protein sequence ID" value="PHI32257.1"/>
    <property type="molecule type" value="Genomic_DNA"/>
</dbReference>
<evidence type="ECO:0000313" key="1">
    <source>
        <dbReference type="EMBL" id="PHI32257.1"/>
    </source>
</evidence>
<evidence type="ECO:0000313" key="4">
    <source>
        <dbReference type="Proteomes" id="UP000373449"/>
    </source>
</evidence>
<dbReference type="Proteomes" id="UP000224974">
    <property type="component" value="Unassembled WGS sequence"/>
</dbReference>
<protein>
    <submittedName>
        <fullName evidence="1">Uncharacterized protein</fullName>
    </submittedName>
</protein>
<dbReference type="Proteomes" id="UP000373449">
    <property type="component" value="Unassembled WGS sequence"/>
</dbReference>
<name>A0A2C6DSR8_9GAMM</name>
<keyword evidence="3" id="KW-1185">Reference proteome</keyword>
<dbReference type="RefSeq" id="WP_029095958.1">
    <property type="nucleotide sequence ID" value="NZ_CAADJA010000002.1"/>
</dbReference>
<evidence type="ECO:0000313" key="3">
    <source>
        <dbReference type="Proteomes" id="UP000224974"/>
    </source>
</evidence>
<dbReference type="EMBL" id="CAADJA010000002">
    <property type="protein sequence ID" value="VFS45173.1"/>
    <property type="molecule type" value="Genomic_DNA"/>
</dbReference>
<gene>
    <name evidence="1" type="ORF">CRN84_24520</name>
    <name evidence="2" type="ORF">NCTC12282_00045</name>
</gene>
<proteinExistence type="predicted"/>
<reference evidence="3" key="1">
    <citation type="submission" date="2017-09" db="EMBL/GenBank/DDBJ databases">
        <title>FDA dAtabase for Regulatory Grade micrObial Sequences (FDA-ARGOS): Supporting development and validation of Infectious Disease Dx tests.</title>
        <authorList>
            <person name="Minogue T."/>
            <person name="Wolcott M."/>
            <person name="Wasieloski L."/>
            <person name="Aguilar W."/>
            <person name="Moore D."/>
            <person name="Tallon L."/>
            <person name="Sadzewicz L."/>
            <person name="Ott S."/>
            <person name="Zhao X."/>
            <person name="Nagaraj S."/>
            <person name="Vavikolanu K."/>
            <person name="Aluvathingal J."/>
            <person name="Nadendla S."/>
            <person name="Sichtig H."/>
        </authorList>
    </citation>
    <scope>NUCLEOTIDE SEQUENCE [LARGE SCALE GENOMIC DNA]</scope>
    <source>
        <strain evidence="3">FDAARGOS_387</strain>
    </source>
</reference>